<reference evidence="2" key="1">
    <citation type="submission" date="1995-10" db="EMBL/GenBank/DDBJ databases">
        <authorList>
            <person name="Juarez-Perez Manuel V."/>
        </authorList>
    </citation>
    <scope>NUCLEOTIDE SEQUENCE</scope>
    <source>
        <strain evidence="2">273 B</strain>
    </source>
</reference>
<name>Q45727_BACTU</name>
<sequence>MVREYPDLDSMIREAAQKWSEDNGLQFQKVSFKDPFTNRDTIRMSVKFKDIGCPEECLETETVKLSQAFTNNTGQPKKETVNTVTYVENQLTWENDFHFKLPGQNFLILPRIPQSVRMDINPGFLVNFFGDNELFSTNMRDRRPIQADVFVEPGSSAAIQLKVEKLHVTQPYEIELSILGSIIVTAQGAERYVDVTDLLPFLCLSKNLSSRGRALIFLEQGTFKGILNRKIRGYALQTRHCDGKTIEYEIPLNNRPPVSARPLNPATTAQQSRKTNDSSCGCSSDRPPVGIYLLSTIESNNLFSATEADEGCRFIMWMCCLFVCIK</sequence>
<protein>
    <submittedName>
        <fullName evidence="2">Paraspol crystal protein</fullName>
    </submittedName>
</protein>
<proteinExistence type="predicted"/>
<evidence type="ECO:0000256" key="1">
    <source>
        <dbReference type="SAM" id="MobiDB-lite"/>
    </source>
</evidence>
<reference evidence="2" key="2">
    <citation type="submission" date="1995-11" db="EMBL/GenBank/DDBJ databases">
        <authorList>
            <person name="Juarez-Perez V.M."/>
            <person name="royer M."/>
            <person name="Frutos R."/>
        </authorList>
    </citation>
    <scope>NUCLEOTIDE SEQUENCE</scope>
    <source>
        <strain evidence="2">273 B</strain>
    </source>
</reference>
<organism evidence="2">
    <name type="scientific">Bacillus thuringiensis</name>
    <dbReference type="NCBI Taxonomy" id="1428"/>
    <lineage>
        <taxon>Bacteria</taxon>
        <taxon>Bacillati</taxon>
        <taxon>Bacillota</taxon>
        <taxon>Bacilli</taxon>
        <taxon>Bacillales</taxon>
        <taxon>Bacillaceae</taxon>
        <taxon>Bacillus</taxon>
        <taxon>Bacillus cereus group</taxon>
    </lineage>
</organism>
<accession>Q45727</accession>
<dbReference type="AlphaFoldDB" id="Q45727"/>
<dbReference type="EMBL" id="X92691">
    <property type="protein sequence ID" value="CAA63374.1"/>
    <property type="molecule type" value="Genomic_DNA"/>
</dbReference>
<feature type="region of interest" description="Disordered" evidence="1">
    <location>
        <begin position="259"/>
        <end position="283"/>
    </location>
</feature>
<gene>
    <name evidence="2" type="primary">c35</name>
</gene>
<evidence type="ECO:0000313" key="2">
    <source>
        <dbReference type="EMBL" id="CAA63374.1"/>
    </source>
</evidence>
<feature type="compositionally biased region" description="Polar residues" evidence="1">
    <location>
        <begin position="265"/>
        <end position="282"/>
    </location>
</feature>